<accession>A0A917LFG0</accession>
<feature type="transmembrane region" description="Helical" evidence="2">
    <location>
        <begin position="118"/>
        <end position="139"/>
    </location>
</feature>
<dbReference type="EMBL" id="BMGR01000014">
    <property type="protein sequence ID" value="GGG18105.1"/>
    <property type="molecule type" value="Genomic_DNA"/>
</dbReference>
<reference evidence="4" key="2">
    <citation type="submission" date="2020-09" db="EMBL/GenBank/DDBJ databases">
        <authorList>
            <person name="Sun Q."/>
            <person name="Zhou Y."/>
        </authorList>
    </citation>
    <scope>NUCLEOTIDE SEQUENCE</scope>
    <source>
        <strain evidence="4">CGMCC 1.12987</strain>
    </source>
</reference>
<feature type="transmembrane region" description="Helical" evidence="2">
    <location>
        <begin position="242"/>
        <end position="262"/>
    </location>
</feature>
<reference evidence="4" key="1">
    <citation type="journal article" date="2014" name="Int. J. Syst. Evol. Microbiol.">
        <title>Complete genome sequence of Corynebacterium casei LMG S-19264T (=DSM 44701T), isolated from a smear-ripened cheese.</title>
        <authorList>
            <consortium name="US DOE Joint Genome Institute (JGI-PGF)"/>
            <person name="Walter F."/>
            <person name="Albersmeier A."/>
            <person name="Kalinowski J."/>
            <person name="Ruckert C."/>
        </authorList>
    </citation>
    <scope>NUCLEOTIDE SEQUENCE</scope>
    <source>
        <strain evidence="4">CGMCC 1.12987</strain>
    </source>
</reference>
<evidence type="ECO:0008006" key="6">
    <source>
        <dbReference type="Google" id="ProtNLM"/>
    </source>
</evidence>
<protein>
    <recommendedName>
        <fullName evidence="6">Type IV secretion system protein</fullName>
    </recommendedName>
</protein>
<keyword evidence="2" id="KW-0812">Transmembrane</keyword>
<sequence length="721" mass="75275">MRKPRNLALVLLLSMVLMFTVGVSSAFAAGTDASSTQQSGSTFTDSNFQTQMEKSIDEAGFVEKAVMKMVNGLFKLAGLATIPDMVFGNPYKNWGFGEGKLHYNTFYDNEMKQVINPMIAVFSSAYVSFIALAIMIASLKIGITPHSPQARADFWKDIQMYIYSALFMGSFWLFFQIIMNMNTAISSSIADTMAGAGLQANNVSVIAAAGTGELFGLGDIVIFLGEWILTVMLNFIYISRKIVLVFLVLLAPFAAYALLFARTRAFFGTWLKELLGNVFLPCIHGLILYTFASMSSLGAGTFFKLGMLIMFIPASGMISKWLQLGDSSSKLGSALTMSGMGGVAGAMMLGRGAMQMAGRGKGNASGGKAGSSPGDAPSGSDYGNTSLSDAASNKRTGLGKATSFAKTSAAVVGGTVGALAGMVAGPGGAMVGGVVGAKLGSGTVSLGSNMASSVVNTAKSGAALASFAKSDNWGTDLAQRRQLLGNMGESMGSVLGEKGGSVGRAAGNALSMATRRRIQTEQFGGNTPADYAAKFPDADVYWKADSQKSGFYMNRGGQEQLISAIGGGVPDLKNPVYVPYRTPPRGAELKQGPKGSYSMTTPNPNVGAGGGPATITTNNAGMSGSTEGFLRTGEAYTMDNNGQKYSYSGLDASSVNVDSYFSHSAPGMKTGTAAGRVLDSIQGTKSVEETRKNAQYTTKLRNIADEYQNAGSGSGRRKAAP</sequence>
<feature type="region of interest" description="Disordered" evidence="1">
    <location>
        <begin position="702"/>
        <end position="721"/>
    </location>
</feature>
<evidence type="ECO:0000256" key="1">
    <source>
        <dbReference type="SAM" id="MobiDB-lite"/>
    </source>
</evidence>
<keyword evidence="2" id="KW-1133">Transmembrane helix</keyword>
<feature type="transmembrane region" description="Helical" evidence="2">
    <location>
        <begin position="331"/>
        <end position="349"/>
    </location>
</feature>
<feature type="region of interest" description="Disordered" evidence="1">
    <location>
        <begin position="357"/>
        <end position="387"/>
    </location>
</feature>
<name>A0A917LFG0_9BACL</name>
<feature type="compositionally biased region" description="Gly residues" evidence="1">
    <location>
        <begin position="359"/>
        <end position="369"/>
    </location>
</feature>
<keyword evidence="3" id="KW-0732">Signal</keyword>
<evidence type="ECO:0000256" key="3">
    <source>
        <dbReference type="SAM" id="SignalP"/>
    </source>
</evidence>
<keyword evidence="2" id="KW-0472">Membrane</keyword>
<dbReference type="AlphaFoldDB" id="A0A917LFG0"/>
<evidence type="ECO:0000313" key="5">
    <source>
        <dbReference type="Proteomes" id="UP000644756"/>
    </source>
</evidence>
<feature type="transmembrane region" description="Helical" evidence="2">
    <location>
        <begin position="214"/>
        <end position="235"/>
    </location>
</feature>
<dbReference type="RefSeq" id="WP_188532711.1">
    <property type="nucleotide sequence ID" value="NZ_BMGR01000014.1"/>
</dbReference>
<evidence type="ECO:0000313" key="4">
    <source>
        <dbReference type="EMBL" id="GGG18105.1"/>
    </source>
</evidence>
<feature type="transmembrane region" description="Helical" evidence="2">
    <location>
        <begin position="299"/>
        <end position="319"/>
    </location>
</feature>
<feature type="compositionally biased region" description="Low complexity" evidence="1">
    <location>
        <begin position="370"/>
        <end position="383"/>
    </location>
</feature>
<feature type="transmembrane region" description="Helical" evidence="2">
    <location>
        <begin position="274"/>
        <end position="292"/>
    </location>
</feature>
<gene>
    <name evidence="4" type="ORF">GCM10010916_38640</name>
</gene>
<comment type="caution">
    <text evidence="4">The sequence shown here is derived from an EMBL/GenBank/DDBJ whole genome shotgun (WGS) entry which is preliminary data.</text>
</comment>
<evidence type="ECO:0000256" key="2">
    <source>
        <dbReference type="SAM" id="Phobius"/>
    </source>
</evidence>
<keyword evidence="5" id="KW-1185">Reference proteome</keyword>
<dbReference type="Proteomes" id="UP000644756">
    <property type="component" value="Unassembled WGS sequence"/>
</dbReference>
<organism evidence="4 5">
    <name type="scientific">Paenibacillus abyssi</name>
    <dbReference type="NCBI Taxonomy" id="1340531"/>
    <lineage>
        <taxon>Bacteria</taxon>
        <taxon>Bacillati</taxon>
        <taxon>Bacillota</taxon>
        <taxon>Bacilli</taxon>
        <taxon>Bacillales</taxon>
        <taxon>Paenibacillaceae</taxon>
        <taxon>Paenibacillus</taxon>
    </lineage>
</organism>
<proteinExistence type="predicted"/>
<feature type="chain" id="PRO_5037846619" description="Type IV secretion system protein" evidence="3">
    <location>
        <begin position="29"/>
        <end position="721"/>
    </location>
</feature>
<feature type="signal peptide" evidence="3">
    <location>
        <begin position="1"/>
        <end position="28"/>
    </location>
</feature>
<feature type="transmembrane region" description="Helical" evidence="2">
    <location>
        <begin position="160"/>
        <end position="179"/>
    </location>
</feature>